<proteinExistence type="predicted"/>
<dbReference type="PaxDb" id="289377-HL41_05825"/>
<reference evidence="2 3" key="1">
    <citation type="journal article" date="2015" name="Genome Announc.">
        <title>Genome Sequence of a Sulfate-Reducing Thermophilic Bacterium, Thermodesulfobacterium commune DSM 2178T (Phylum Thermodesulfobacteria).</title>
        <authorList>
            <person name="Bhatnagar S."/>
            <person name="Badger J.H."/>
            <person name="Madupu R."/>
            <person name="Khouri H.M."/>
            <person name="O'Connor E.M."/>
            <person name="Robb F.T."/>
            <person name="Ward N.L."/>
            <person name="Eisen J.A."/>
        </authorList>
    </citation>
    <scope>NUCLEOTIDE SEQUENCE [LARGE SCALE GENOMIC DNA]</scope>
    <source>
        <strain evidence="2 3">DSM 2178</strain>
    </source>
</reference>
<dbReference type="Proteomes" id="UP000028481">
    <property type="component" value="Chromosome"/>
</dbReference>
<dbReference type="HOGENOM" id="CLU_066901_0_1_0"/>
<gene>
    <name evidence="2" type="ORF">HL41_05825</name>
</gene>
<keyword evidence="3" id="KW-1185">Reference proteome</keyword>
<dbReference type="AlphaFoldDB" id="A0A075X002"/>
<dbReference type="eggNOG" id="COG1335">
    <property type="taxonomic scope" value="Bacteria"/>
</dbReference>
<organism evidence="2 3">
    <name type="scientific">Thermodesulfobacterium commune DSM 2178</name>
    <dbReference type="NCBI Taxonomy" id="289377"/>
    <lineage>
        <taxon>Bacteria</taxon>
        <taxon>Pseudomonadati</taxon>
        <taxon>Thermodesulfobacteriota</taxon>
        <taxon>Thermodesulfobacteria</taxon>
        <taxon>Thermodesulfobacteriales</taxon>
        <taxon>Thermodesulfobacteriaceae</taxon>
        <taxon>Thermodesulfobacterium</taxon>
    </lineage>
</organism>
<protein>
    <submittedName>
        <fullName evidence="2">Hydrolase</fullName>
    </submittedName>
</protein>
<sequence length="187" mass="21319">MDWERYFIKSEEAILIVVDVQEKLVRAMEEKIVSKIIKNIIILVEVAKVLGIPVILTEQYPKGLGQTIEDLKKVLPEYHPIEKITFDCCAEEKFLATLRSYGRNKVILTGMETHICIYQTALSLLSKGYFVFLPKDAVCSRKEENWKTGLQLSILAGALPGDTETITFQLLQKAGTEEFKKLSVYFK</sequence>
<evidence type="ECO:0000313" key="3">
    <source>
        <dbReference type="Proteomes" id="UP000028481"/>
    </source>
</evidence>
<feature type="domain" description="Isochorismatase-like" evidence="1">
    <location>
        <begin position="14"/>
        <end position="162"/>
    </location>
</feature>
<dbReference type="Gene3D" id="3.40.50.850">
    <property type="entry name" value="Isochorismatase-like"/>
    <property type="match status" value="1"/>
</dbReference>
<dbReference type="PANTHER" id="PTHR14119">
    <property type="entry name" value="HYDROLASE"/>
    <property type="match status" value="1"/>
</dbReference>
<accession>A0A075X002</accession>
<evidence type="ECO:0000259" key="1">
    <source>
        <dbReference type="Pfam" id="PF00857"/>
    </source>
</evidence>
<dbReference type="PANTHER" id="PTHR14119:SF3">
    <property type="entry name" value="ISOCHORISMATASE DOMAIN-CONTAINING PROTEIN 2"/>
    <property type="match status" value="1"/>
</dbReference>
<dbReference type="InterPro" id="IPR036380">
    <property type="entry name" value="Isochorismatase-like_sf"/>
</dbReference>
<dbReference type="InterPro" id="IPR000868">
    <property type="entry name" value="Isochorismatase-like_dom"/>
</dbReference>
<dbReference type="OrthoDB" id="9789777at2"/>
<dbReference type="CDD" id="cd01012">
    <property type="entry name" value="YcaC_related"/>
    <property type="match status" value="1"/>
</dbReference>
<dbReference type="RefSeq" id="WP_038060195.1">
    <property type="nucleotide sequence ID" value="NZ_CP008796.1"/>
</dbReference>
<name>A0A075X002_9BACT</name>
<dbReference type="InterPro" id="IPR050993">
    <property type="entry name" value="Isochorismatase_domain"/>
</dbReference>
<dbReference type="STRING" id="289377.HL41_05825"/>
<dbReference type="GO" id="GO:0016787">
    <property type="term" value="F:hydrolase activity"/>
    <property type="evidence" value="ECO:0007669"/>
    <property type="project" value="UniProtKB-KW"/>
</dbReference>
<dbReference type="EMBL" id="CP008796">
    <property type="protein sequence ID" value="AIH04302.1"/>
    <property type="molecule type" value="Genomic_DNA"/>
</dbReference>
<evidence type="ECO:0000313" key="2">
    <source>
        <dbReference type="EMBL" id="AIH04302.1"/>
    </source>
</evidence>
<dbReference type="Pfam" id="PF00857">
    <property type="entry name" value="Isochorismatase"/>
    <property type="match status" value="1"/>
</dbReference>
<keyword evidence="2" id="KW-0378">Hydrolase</keyword>
<dbReference type="KEGG" id="tcm:HL41_05825"/>
<dbReference type="SUPFAM" id="SSF52499">
    <property type="entry name" value="Isochorismatase-like hydrolases"/>
    <property type="match status" value="1"/>
</dbReference>